<comment type="caution">
    <text evidence="2">The sequence shown here is derived from an EMBL/GenBank/DDBJ whole genome shotgun (WGS) entry which is preliminary data.</text>
</comment>
<feature type="transmembrane region" description="Helical" evidence="1">
    <location>
        <begin position="51"/>
        <end position="71"/>
    </location>
</feature>
<proteinExistence type="predicted"/>
<keyword evidence="1" id="KW-1133">Transmembrane helix</keyword>
<protein>
    <submittedName>
        <fullName evidence="2">Uncharacterized protein</fullName>
    </submittedName>
</protein>
<feature type="transmembrane region" description="Helical" evidence="1">
    <location>
        <begin position="78"/>
        <end position="102"/>
    </location>
</feature>
<keyword evidence="3" id="KW-1185">Reference proteome</keyword>
<accession>A0A9P5PLS9</accession>
<dbReference type="Proteomes" id="UP000772434">
    <property type="component" value="Unassembled WGS sequence"/>
</dbReference>
<name>A0A9P5PLS9_9AGAR</name>
<gene>
    <name evidence="2" type="ORF">BDP27DRAFT_1424725</name>
</gene>
<keyword evidence="1" id="KW-0812">Transmembrane</keyword>
<dbReference type="EMBL" id="JADNRY010000102">
    <property type="protein sequence ID" value="KAF9065527.1"/>
    <property type="molecule type" value="Genomic_DNA"/>
</dbReference>
<evidence type="ECO:0000256" key="1">
    <source>
        <dbReference type="SAM" id="Phobius"/>
    </source>
</evidence>
<evidence type="ECO:0000313" key="2">
    <source>
        <dbReference type="EMBL" id="KAF9065527.1"/>
    </source>
</evidence>
<dbReference type="AlphaFoldDB" id="A0A9P5PLS9"/>
<sequence length="103" mass="10974">MTVSPNTVSGDEGEAEALHPCLGQPAALQLPRTTPLACRPGLHLMTLPTGIGTPVAPILLLHPTACARLYLLQLWRTLLLLLPFLQLVVLIVGVVAPVITWAQ</sequence>
<keyword evidence="1" id="KW-0472">Membrane</keyword>
<organism evidence="2 3">
    <name type="scientific">Rhodocollybia butyracea</name>
    <dbReference type="NCBI Taxonomy" id="206335"/>
    <lineage>
        <taxon>Eukaryota</taxon>
        <taxon>Fungi</taxon>
        <taxon>Dikarya</taxon>
        <taxon>Basidiomycota</taxon>
        <taxon>Agaricomycotina</taxon>
        <taxon>Agaricomycetes</taxon>
        <taxon>Agaricomycetidae</taxon>
        <taxon>Agaricales</taxon>
        <taxon>Marasmiineae</taxon>
        <taxon>Omphalotaceae</taxon>
        <taxon>Rhodocollybia</taxon>
    </lineage>
</organism>
<reference evidence="2" key="1">
    <citation type="submission" date="2020-11" db="EMBL/GenBank/DDBJ databases">
        <authorList>
            <consortium name="DOE Joint Genome Institute"/>
            <person name="Ahrendt S."/>
            <person name="Riley R."/>
            <person name="Andreopoulos W."/>
            <person name="Labutti K."/>
            <person name="Pangilinan J."/>
            <person name="Ruiz-Duenas F.J."/>
            <person name="Barrasa J.M."/>
            <person name="Sanchez-Garcia M."/>
            <person name="Camarero S."/>
            <person name="Miyauchi S."/>
            <person name="Serrano A."/>
            <person name="Linde D."/>
            <person name="Babiker R."/>
            <person name="Drula E."/>
            <person name="Ayuso-Fernandez I."/>
            <person name="Pacheco R."/>
            <person name="Padilla G."/>
            <person name="Ferreira P."/>
            <person name="Barriuso J."/>
            <person name="Kellner H."/>
            <person name="Castanera R."/>
            <person name="Alfaro M."/>
            <person name="Ramirez L."/>
            <person name="Pisabarro A.G."/>
            <person name="Kuo A."/>
            <person name="Tritt A."/>
            <person name="Lipzen A."/>
            <person name="He G."/>
            <person name="Yan M."/>
            <person name="Ng V."/>
            <person name="Cullen D."/>
            <person name="Martin F."/>
            <person name="Rosso M.-N."/>
            <person name="Henrissat B."/>
            <person name="Hibbett D."/>
            <person name="Martinez A.T."/>
            <person name="Grigoriev I.V."/>
        </authorList>
    </citation>
    <scope>NUCLEOTIDE SEQUENCE</scope>
    <source>
        <strain evidence="2">AH 40177</strain>
    </source>
</reference>
<evidence type="ECO:0000313" key="3">
    <source>
        <dbReference type="Proteomes" id="UP000772434"/>
    </source>
</evidence>